<dbReference type="SUPFAM" id="SSF49785">
    <property type="entry name" value="Galactose-binding domain-like"/>
    <property type="match status" value="1"/>
</dbReference>
<keyword evidence="9" id="KW-0961">Cell wall biogenesis/degradation</keyword>
<dbReference type="InterPro" id="IPR013784">
    <property type="entry name" value="Carb-bd-like_fold"/>
</dbReference>
<dbReference type="GO" id="GO:0102210">
    <property type="term" value="F:rhamnogalacturonan endolyase activity"/>
    <property type="evidence" value="ECO:0007669"/>
    <property type="project" value="UniProtKB-EC"/>
</dbReference>
<dbReference type="GO" id="GO:0045490">
    <property type="term" value="P:pectin catabolic process"/>
    <property type="evidence" value="ECO:0007669"/>
    <property type="project" value="TreeGrafter"/>
</dbReference>
<keyword evidence="15" id="KW-1185">Reference proteome</keyword>
<dbReference type="VEuPathDB" id="FungiDB:AeMF1_001529"/>
<comment type="similarity">
    <text evidence="3">Belongs to the polysaccharide lyase 4 family.</text>
</comment>
<dbReference type="InterPro" id="IPR015364">
    <property type="entry name" value="RhgB_N"/>
</dbReference>
<keyword evidence="6 10" id="KW-0732">Signal</keyword>
<comment type="catalytic activity">
    <reaction evidence="1">
        <text>Endotype eliminative cleavage of L-alpha-rhamnopyranosyl-(1-&gt;4)-alpha-D-galactopyranosyluronic acid bonds of rhamnogalacturonan I domains in ramified hairy regions of pectin leaving L-rhamnopyranose at the reducing end and 4-deoxy-4,5-unsaturated D-galactopyranosyluronic acid at the non-reducing end.</text>
        <dbReference type="EC" id="4.2.2.23"/>
    </reaction>
</comment>
<accession>A0A6G0WIP1</accession>
<dbReference type="InterPro" id="IPR029413">
    <property type="entry name" value="RG-lyase_II"/>
</dbReference>
<dbReference type="Pfam" id="PF14683">
    <property type="entry name" value="CBM-like"/>
    <property type="match status" value="1"/>
</dbReference>
<evidence type="ECO:0000256" key="10">
    <source>
        <dbReference type="SAM" id="SignalP"/>
    </source>
</evidence>
<feature type="domain" description="Rhamnogalacturonan lyase" evidence="12">
    <location>
        <begin position="379"/>
        <end position="549"/>
    </location>
</feature>
<evidence type="ECO:0000259" key="12">
    <source>
        <dbReference type="Pfam" id="PF14683"/>
    </source>
</evidence>
<dbReference type="Pfam" id="PF09284">
    <property type="entry name" value="RhgB_N"/>
    <property type="match status" value="1"/>
</dbReference>
<evidence type="ECO:0000256" key="4">
    <source>
        <dbReference type="ARBA" id="ARBA00012437"/>
    </source>
</evidence>
<dbReference type="PANTHER" id="PTHR36574:SF1">
    <property type="entry name" value="RHAMNOGALACTURONATE LYASE-RELATED"/>
    <property type="match status" value="1"/>
</dbReference>
<evidence type="ECO:0000313" key="15">
    <source>
        <dbReference type="Proteomes" id="UP000481153"/>
    </source>
</evidence>
<dbReference type="GO" id="GO:0071555">
    <property type="term" value="P:cell wall organization"/>
    <property type="evidence" value="ECO:0007669"/>
    <property type="project" value="UniProtKB-KW"/>
</dbReference>
<dbReference type="InterPro" id="IPR029411">
    <property type="entry name" value="RG-lyase_III"/>
</dbReference>
<dbReference type="Gene3D" id="2.70.98.10">
    <property type="match status" value="1"/>
</dbReference>
<evidence type="ECO:0000313" key="14">
    <source>
        <dbReference type="EMBL" id="KAF0727064.1"/>
    </source>
</evidence>
<evidence type="ECO:0000256" key="5">
    <source>
        <dbReference type="ARBA" id="ARBA00022525"/>
    </source>
</evidence>
<dbReference type="Gene3D" id="2.60.40.1120">
    <property type="entry name" value="Carboxypeptidase-like, regulatory domain"/>
    <property type="match status" value="1"/>
</dbReference>
<evidence type="ECO:0000256" key="3">
    <source>
        <dbReference type="ARBA" id="ARBA00010418"/>
    </source>
</evidence>
<evidence type="ECO:0000256" key="9">
    <source>
        <dbReference type="ARBA" id="ARBA00023316"/>
    </source>
</evidence>
<dbReference type="GO" id="GO:0005576">
    <property type="term" value="C:extracellular region"/>
    <property type="evidence" value="ECO:0007669"/>
    <property type="project" value="UniProtKB-SubCell"/>
</dbReference>
<dbReference type="AlphaFoldDB" id="A0A6G0WIP1"/>
<dbReference type="PANTHER" id="PTHR36574">
    <property type="entry name" value="RHAMNOGALACTURONATE LYASE-RELATED"/>
    <property type="match status" value="1"/>
</dbReference>
<evidence type="ECO:0000259" key="11">
    <source>
        <dbReference type="Pfam" id="PF09284"/>
    </source>
</evidence>
<comment type="subcellular location">
    <subcellularLocation>
        <location evidence="2">Secreted</location>
    </subcellularLocation>
</comment>
<dbReference type="Pfam" id="PF14686">
    <property type="entry name" value="fn3_3"/>
    <property type="match status" value="1"/>
</dbReference>
<reference evidence="14 15" key="1">
    <citation type="submission" date="2019-07" db="EMBL/GenBank/DDBJ databases">
        <title>Genomics analysis of Aphanomyces spp. identifies a new class of oomycete effector associated with host adaptation.</title>
        <authorList>
            <person name="Gaulin E."/>
        </authorList>
    </citation>
    <scope>NUCLEOTIDE SEQUENCE [LARGE SCALE GENOMIC DNA]</scope>
    <source>
        <strain evidence="14 15">ATCC 201684</strain>
    </source>
</reference>
<evidence type="ECO:0000256" key="6">
    <source>
        <dbReference type="ARBA" id="ARBA00022729"/>
    </source>
</evidence>
<gene>
    <name evidence="14" type="ORF">Ae201684_014803</name>
</gene>
<dbReference type="SUPFAM" id="SSF49452">
    <property type="entry name" value="Starch-binding domain-like"/>
    <property type="match status" value="1"/>
</dbReference>
<keyword evidence="7" id="KW-1015">Disulfide bond</keyword>
<protein>
    <recommendedName>
        <fullName evidence="4">rhamnogalacturonan endolyase</fullName>
        <ecNumber evidence="4">4.2.2.23</ecNumber>
    </recommendedName>
</protein>
<comment type="caution">
    <text evidence="14">The sequence shown here is derived from an EMBL/GenBank/DDBJ whole genome shotgun (WGS) entry which is preliminary data.</text>
</comment>
<evidence type="ECO:0000256" key="2">
    <source>
        <dbReference type="ARBA" id="ARBA00004613"/>
    </source>
</evidence>
<dbReference type="InterPro" id="IPR016590">
    <property type="entry name" value="Rhamnogalacturonase_B"/>
</dbReference>
<dbReference type="InterPro" id="IPR011013">
    <property type="entry name" value="Gal_mutarotase_sf_dom"/>
</dbReference>
<name>A0A6G0WIP1_9STRA</name>
<keyword evidence="5" id="KW-0964">Secreted</keyword>
<proteinExistence type="inferred from homology"/>
<evidence type="ECO:0000256" key="7">
    <source>
        <dbReference type="ARBA" id="ARBA00023157"/>
    </source>
</evidence>
<feature type="domain" description="Rhamnogalacturonase B N-terminal" evidence="11">
    <location>
        <begin position="29"/>
        <end position="281"/>
    </location>
</feature>
<feature type="chain" id="PRO_5026154680" description="rhamnogalacturonan endolyase" evidence="10">
    <location>
        <begin position="24"/>
        <end position="550"/>
    </location>
</feature>
<evidence type="ECO:0000256" key="8">
    <source>
        <dbReference type="ARBA" id="ARBA00023239"/>
    </source>
</evidence>
<dbReference type="EC" id="4.2.2.23" evidence="4"/>
<evidence type="ECO:0000256" key="1">
    <source>
        <dbReference type="ARBA" id="ARBA00001324"/>
    </source>
</evidence>
<evidence type="ECO:0000259" key="13">
    <source>
        <dbReference type="Pfam" id="PF14686"/>
    </source>
</evidence>
<dbReference type="CDD" id="cd10317">
    <property type="entry name" value="RGL4_C"/>
    <property type="match status" value="1"/>
</dbReference>
<dbReference type="InterPro" id="IPR008979">
    <property type="entry name" value="Galactose-bd-like_sf"/>
</dbReference>
<dbReference type="EMBL" id="VJMJ01000202">
    <property type="protein sequence ID" value="KAF0727064.1"/>
    <property type="molecule type" value="Genomic_DNA"/>
</dbReference>
<keyword evidence="8" id="KW-0456">Lyase</keyword>
<sequence length="550" mass="59451">MRGSVFVGATLALLALVVARVAGQSFGYSTSSDGKKWVVNTGKGLAVTMVRSSCDIVSLKYNNQELQYKKKYTHVNSGLGSVSSTIASPSVDATKTIQITCSKTGLTQFYVFRANENAIYLGTYHTTALALGELRFLARLDRTTVKSGIPEATLDDTNRAIEATDVYATAKNLTRSKFFSAVPFKDDAIHGVYGPKAGVYFVMSDRAYETSIGGPFFKDINNQCTTANELSFYMNSDHTRTEEYRYGFHGPYALVFTDGGAAPTSTAVVNFTVFQKLQLQGFVPDSQRGRVQGTIADEKKLLATSNVVVGFKNADAQYWTQIAAGAKLSFQSPLMKPGQYTLTVYKKQLAVGAATVVVSAAKTTTADVTVVNPHEKTPLWSVGEWDGTPDGFLNANKIHKIHKMHPSDARMAPFKPMTFTVGKSAVGEFPLALFRGVNDHVVMSFELTSQQAAQGRTFQIGVTLAKNNARPTIRVNDKWSGPILATYAAKSRGDTRGVTTGNYFLYSYTIPASALVAGTNKIALGIASGNTDGPEPFLHASVVFDAFELL</sequence>
<feature type="domain" description="Rhamnogalacturonan lyase" evidence="13">
    <location>
        <begin position="287"/>
        <end position="365"/>
    </location>
</feature>
<dbReference type="GO" id="GO:0030246">
    <property type="term" value="F:carbohydrate binding"/>
    <property type="evidence" value="ECO:0007669"/>
    <property type="project" value="InterPro"/>
</dbReference>
<dbReference type="Proteomes" id="UP000481153">
    <property type="component" value="Unassembled WGS sequence"/>
</dbReference>
<dbReference type="Gene3D" id="2.60.120.260">
    <property type="entry name" value="Galactose-binding domain-like"/>
    <property type="match status" value="1"/>
</dbReference>
<feature type="signal peptide" evidence="10">
    <location>
        <begin position="1"/>
        <end position="23"/>
    </location>
</feature>
<organism evidence="14 15">
    <name type="scientific">Aphanomyces euteiches</name>
    <dbReference type="NCBI Taxonomy" id="100861"/>
    <lineage>
        <taxon>Eukaryota</taxon>
        <taxon>Sar</taxon>
        <taxon>Stramenopiles</taxon>
        <taxon>Oomycota</taxon>
        <taxon>Saprolegniomycetes</taxon>
        <taxon>Saprolegniales</taxon>
        <taxon>Verrucalvaceae</taxon>
        <taxon>Aphanomyces</taxon>
    </lineage>
</organism>
<dbReference type="InterPro" id="IPR014718">
    <property type="entry name" value="GH-type_carb-bd"/>
</dbReference>
<dbReference type="SUPFAM" id="SSF74650">
    <property type="entry name" value="Galactose mutarotase-like"/>
    <property type="match status" value="1"/>
</dbReference>